<feature type="domain" description="Methyltransferase" evidence="3">
    <location>
        <begin position="43"/>
        <end position="154"/>
    </location>
</feature>
<dbReference type="GO" id="GO:0008168">
    <property type="term" value="F:methyltransferase activity"/>
    <property type="evidence" value="ECO:0007669"/>
    <property type="project" value="UniProtKB-KW"/>
</dbReference>
<sequence>MQWHEGYVADIDHVATFFPEQSPAQLSFACLLNGCEPPSPERHFRYLELGSGQGLTANILAAANPQADFYAVDFNPAHIAGSRQLAEAAGLQNIRFLEASFADLADSLTALPPLDFITMHGVYSWVSAENRHCIMRLVERYLKPGGVVYLSYNAMPGWAPSLPLQRLLLEHASRSPGSMQAQIDKARSLVRALTEIQGGYFTRTTSANLQAHLRLAMEQDAGGAPELVHEYLSQGWQPLYHIDVARAAAQAKLEYVGSADLSWAFPALYMNAQQRDLLQQIEDSALRETVNDYVKNTCFRKDIYVRGKRPLSDRQQEQWFDRIGLALTVLRETVSLKMGFPLHAHQPDAEIYGAMLDALAPGPKSLAQLRQLRCLQDRSLADIASLAALLVDTGQAAPYFLQSATQDRRPALCLNQAIAQLDSGYRVFASPLLGSGVATPLFQRLVYNSLADPHTATMSSTDLASRVLRRVESQHVPILLDERELVSAEEKRREVQETVKAILTRRRPFWKHLLMLPDAAQVGAH</sequence>
<dbReference type="Gene3D" id="3.40.50.150">
    <property type="entry name" value="Vaccinia Virus protein VP39"/>
    <property type="match status" value="1"/>
</dbReference>
<keyword evidence="4" id="KW-0808">Transferase</keyword>
<dbReference type="Proteomes" id="UP001246576">
    <property type="component" value="Unassembled WGS sequence"/>
</dbReference>
<accession>A0ABU2ET43</accession>
<proteinExistence type="predicted"/>
<keyword evidence="1" id="KW-0175">Coiled coil</keyword>
<comment type="caution">
    <text evidence="4">The sequence shown here is derived from an EMBL/GenBank/DDBJ whole genome shotgun (WGS) entry which is preliminary data.</text>
</comment>
<dbReference type="EMBL" id="JAVLSJ010000016">
    <property type="protein sequence ID" value="MDR9851334.1"/>
    <property type="molecule type" value="Genomic_DNA"/>
</dbReference>
<evidence type="ECO:0000259" key="2">
    <source>
        <dbReference type="Pfam" id="PF10119"/>
    </source>
</evidence>
<dbReference type="RefSeq" id="WP_209568920.1">
    <property type="nucleotide sequence ID" value="NZ_JAVLSJ010000016.1"/>
</dbReference>
<name>A0ABU2ET43_9BURK</name>
<dbReference type="GO" id="GO:0032259">
    <property type="term" value="P:methylation"/>
    <property type="evidence" value="ECO:0007669"/>
    <property type="project" value="UniProtKB-KW"/>
</dbReference>
<evidence type="ECO:0000313" key="5">
    <source>
        <dbReference type="Proteomes" id="UP001246576"/>
    </source>
</evidence>
<dbReference type="InterPro" id="IPR025714">
    <property type="entry name" value="Methyltranfer_dom"/>
</dbReference>
<dbReference type="InterPro" id="IPR018773">
    <property type="entry name" value="MeTrfase_reg_dom_prd"/>
</dbReference>
<dbReference type="Pfam" id="PF13847">
    <property type="entry name" value="Methyltransf_31"/>
    <property type="match status" value="1"/>
</dbReference>
<dbReference type="Pfam" id="PF10119">
    <property type="entry name" value="MethyTransf_Reg"/>
    <property type="match status" value="1"/>
</dbReference>
<organism evidence="4 5">
    <name type="scientific">Herbaspirillum huttiense subsp. lycopersici</name>
    <dbReference type="NCBI Taxonomy" id="3074428"/>
    <lineage>
        <taxon>Bacteria</taxon>
        <taxon>Pseudomonadati</taxon>
        <taxon>Pseudomonadota</taxon>
        <taxon>Betaproteobacteria</taxon>
        <taxon>Burkholderiales</taxon>
        <taxon>Oxalobacteraceae</taxon>
        <taxon>Herbaspirillum</taxon>
    </lineage>
</organism>
<evidence type="ECO:0000313" key="4">
    <source>
        <dbReference type="EMBL" id="MDR9851334.1"/>
    </source>
</evidence>
<feature type="coiled-coil region" evidence="1">
    <location>
        <begin position="478"/>
        <end position="505"/>
    </location>
</feature>
<dbReference type="SUPFAM" id="SSF53335">
    <property type="entry name" value="S-adenosyl-L-methionine-dependent methyltransferases"/>
    <property type="match status" value="1"/>
</dbReference>
<protein>
    <submittedName>
        <fullName evidence="4">Class I SAM-dependent methyltransferase</fullName>
        <ecNumber evidence="4">2.1.1.-</ecNumber>
    </submittedName>
</protein>
<dbReference type="EC" id="2.1.1.-" evidence="4"/>
<keyword evidence="5" id="KW-1185">Reference proteome</keyword>
<keyword evidence="4" id="KW-0489">Methyltransferase</keyword>
<evidence type="ECO:0000256" key="1">
    <source>
        <dbReference type="SAM" id="Coils"/>
    </source>
</evidence>
<reference evidence="4" key="1">
    <citation type="submission" date="2023-09" db="EMBL/GenBank/DDBJ databases">
        <title>Description of first Herbaspirillum huttiense subsp. nephrolepsisexaltata and Herbaspirillum huttiense subsp. lycopersicon.</title>
        <authorList>
            <person name="Poudel M."/>
            <person name="Sharma A."/>
            <person name="Goss E."/>
            <person name="Tapia J.H."/>
            <person name="Harmon C.M."/>
            <person name="Jones J.B."/>
        </authorList>
    </citation>
    <scope>NUCLEOTIDE SEQUENCE</scope>
    <source>
        <strain evidence="4">SE1</strain>
    </source>
</reference>
<feature type="domain" description="Methyltransferase regulatory" evidence="2">
    <location>
        <begin position="227"/>
        <end position="306"/>
    </location>
</feature>
<dbReference type="InterPro" id="IPR029063">
    <property type="entry name" value="SAM-dependent_MTases_sf"/>
</dbReference>
<dbReference type="CDD" id="cd02440">
    <property type="entry name" value="AdoMet_MTases"/>
    <property type="match status" value="1"/>
</dbReference>
<evidence type="ECO:0000259" key="3">
    <source>
        <dbReference type="Pfam" id="PF13847"/>
    </source>
</evidence>
<gene>
    <name evidence="4" type="ORF">RI048_24125</name>
</gene>